<feature type="transmembrane region" description="Helical" evidence="9">
    <location>
        <begin position="163"/>
        <end position="185"/>
    </location>
</feature>
<evidence type="ECO:0000256" key="5">
    <source>
        <dbReference type="ARBA" id="ARBA00022847"/>
    </source>
</evidence>
<keyword evidence="6 9" id="KW-1133">Transmembrane helix</keyword>
<evidence type="ECO:0000256" key="4">
    <source>
        <dbReference type="ARBA" id="ARBA00022692"/>
    </source>
</evidence>
<dbReference type="AlphaFoldDB" id="A0A379YML7"/>
<dbReference type="InterPro" id="IPR038377">
    <property type="entry name" value="Na/Glc_symporter_sf"/>
</dbReference>
<dbReference type="PROSITE" id="PS50283">
    <property type="entry name" value="NA_SOLUT_SYMP_3"/>
    <property type="match status" value="1"/>
</dbReference>
<dbReference type="CDD" id="cd10322">
    <property type="entry name" value="SLC5sbd"/>
    <property type="match status" value="1"/>
</dbReference>
<dbReference type="InterPro" id="IPR001734">
    <property type="entry name" value="Na/solute_symporter"/>
</dbReference>
<evidence type="ECO:0000256" key="1">
    <source>
        <dbReference type="ARBA" id="ARBA00004141"/>
    </source>
</evidence>
<gene>
    <name evidence="10" type="primary">panF_1</name>
    <name evidence="10" type="ORF">NCTC10738_00275</name>
</gene>
<keyword evidence="11" id="KW-1185">Reference proteome</keyword>
<dbReference type="GO" id="GO:0015293">
    <property type="term" value="F:symporter activity"/>
    <property type="evidence" value="ECO:0007669"/>
    <property type="project" value="UniProtKB-KW"/>
</dbReference>
<dbReference type="Pfam" id="PF00474">
    <property type="entry name" value="SSF"/>
    <property type="match status" value="1"/>
</dbReference>
<dbReference type="InterPro" id="IPR050277">
    <property type="entry name" value="Sodium:Solute_Symporter"/>
</dbReference>
<feature type="transmembrane region" description="Helical" evidence="9">
    <location>
        <begin position="45"/>
        <end position="67"/>
    </location>
</feature>
<comment type="subcellular location">
    <subcellularLocation>
        <location evidence="1">Membrane</location>
        <topology evidence="1">Multi-pass membrane protein</topology>
    </subcellularLocation>
</comment>
<keyword evidence="3" id="KW-0813">Transport</keyword>
<sequence length="484" mass="51895">MHPLDYGIFLAYLVGLLGFGYFHFKRHSDGDDYYLGGRNIKARHVGFSIAATDVGGGFSIGLAGLGFSMGLAGSWLLFTGLLGAWLSAVFVIPRVKRLEQGERFYTYPDLLKHRFGTRVAMLAALISCIGYLGFTGAQILAGAKLAAATLLPKGFDALPPLQLALWVIGGTTILYTVFGGLKAVIYTDSVQWLILLLGLIGFTLPYALVEVGGWQGLSRNLPPSHMSLTAIDPITAINWLLTITPVWLIAMTLYQRMFACKDNATAKRAWYLAGVLEYPLMAISGVLLGMCARVMLPHMDSEMAVPAMIRDLLPMGFTGLIIAAYFSAIMSTADSCLMAASGNLTQDLLGLDPRGNNTLRLSMIATLLLGLAAIYLASQARQVLDAILYAYAFMVSGLFVPTLAALFWPRVSSTAALCAMLGGGLTALALLTELLKLPDGLAKLGLDPSIYGILVSAGLLLLVNIIHQPDPKSRLTSHQDSSHS</sequence>
<keyword evidence="5" id="KW-0769">Symport</keyword>
<feature type="transmembrane region" description="Helical" evidence="9">
    <location>
        <begin position="386"/>
        <end position="408"/>
    </location>
</feature>
<dbReference type="GO" id="GO:0005886">
    <property type="term" value="C:plasma membrane"/>
    <property type="evidence" value="ECO:0007669"/>
    <property type="project" value="TreeGrafter"/>
</dbReference>
<name>A0A379YML7_9GAMM</name>
<feature type="transmembrane region" description="Helical" evidence="9">
    <location>
        <begin position="192"/>
        <end position="214"/>
    </location>
</feature>
<accession>A0A379YML7</accession>
<dbReference type="PANTHER" id="PTHR48086:SF7">
    <property type="entry name" value="SODIUM-SOLUTE SYMPORTER-RELATED"/>
    <property type="match status" value="1"/>
</dbReference>
<dbReference type="EMBL" id="UGYO01000001">
    <property type="protein sequence ID" value="SUI47371.1"/>
    <property type="molecule type" value="Genomic_DNA"/>
</dbReference>
<feature type="transmembrane region" description="Helical" evidence="9">
    <location>
        <begin position="361"/>
        <end position="380"/>
    </location>
</feature>
<evidence type="ECO:0000256" key="8">
    <source>
        <dbReference type="RuleBase" id="RU362091"/>
    </source>
</evidence>
<dbReference type="Gene3D" id="1.20.1730.10">
    <property type="entry name" value="Sodium/glucose cotransporter"/>
    <property type="match status" value="1"/>
</dbReference>
<evidence type="ECO:0000256" key="2">
    <source>
        <dbReference type="ARBA" id="ARBA00006434"/>
    </source>
</evidence>
<feature type="transmembrane region" description="Helical" evidence="9">
    <location>
        <begin position="234"/>
        <end position="254"/>
    </location>
</feature>
<comment type="similarity">
    <text evidence="2 8">Belongs to the sodium:solute symporter (SSF) (TC 2.A.21) family.</text>
</comment>
<feature type="transmembrane region" description="Helical" evidence="9">
    <location>
        <begin position="73"/>
        <end position="93"/>
    </location>
</feature>
<feature type="transmembrane region" description="Helical" evidence="9">
    <location>
        <begin position="6"/>
        <end position="24"/>
    </location>
</feature>
<evidence type="ECO:0000256" key="9">
    <source>
        <dbReference type="SAM" id="Phobius"/>
    </source>
</evidence>
<dbReference type="Proteomes" id="UP000254069">
    <property type="component" value="Unassembled WGS sequence"/>
</dbReference>
<evidence type="ECO:0000313" key="11">
    <source>
        <dbReference type="Proteomes" id="UP000254069"/>
    </source>
</evidence>
<evidence type="ECO:0000313" key="10">
    <source>
        <dbReference type="EMBL" id="SUI47371.1"/>
    </source>
</evidence>
<proteinExistence type="inferred from homology"/>
<organism evidence="10 11">
    <name type="scientific">Shewanella algae</name>
    <dbReference type="NCBI Taxonomy" id="38313"/>
    <lineage>
        <taxon>Bacteria</taxon>
        <taxon>Pseudomonadati</taxon>
        <taxon>Pseudomonadota</taxon>
        <taxon>Gammaproteobacteria</taxon>
        <taxon>Alteromonadales</taxon>
        <taxon>Shewanellaceae</taxon>
        <taxon>Shewanella</taxon>
    </lineage>
</organism>
<feature type="transmembrane region" description="Helical" evidence="9">
    <location>
        <begin position="449"/>
        <end position="466"/>
    </location>
</feature>
<keyword evidence="7 9" id="KW-0472">Membrane</keyword>
<dbReference type="PANTHER" id="PTHR48086">
    <property type="entry name" value="SODIUM/PROLINE SYMPORTER-RELATED"/>
    <property type="match status" value="1"/>
</dbReference>
<keyword evidence="4 9" id="KW-0812">Transmembrane</keyword>
<evidence type="ECO:0000256" key="3">
    <source>
        <dbReference type="ARBA" id="ARBA00022448"/>
    </source>
</evidence>
<dbReference type="RefSeq" id="WP_115389020.1">
    <property type="nucleotide sequence ID" value="NZ_JADZHC010000037.1"/>
</dbReference>
<feature type="transmembrane region" description="Helical" evidence="9">
    <location>
        <begin position="119"/>
        <end position="143"/>
    </location>
</feature>
<evidence type="ECO:0000256" key="6">
    <source>
        <dbReference type="ARBA" id="ARBA00022989"/>
    </source>
</evidence>
<feature type="transmembrane region" description="Helical" evidence="9">
    <location>
        <begin position="316"/>
        <end position="340"/>
    </location>
</feature>
<reference evidence="10 11" key="1">
    <citation type="submission" date="2018-06" db="EMBL/GenBank/DDBJ databases">
        <authorList>
            <consortium name="Pathogen Informatics"/>
            <person name="Doyle S."/>
        </authorList>
    </citation>
    <scope>NUCLEOTIDE SEQUENCE [LARGE SCALE GENOMIC DNA]</scope>
    <source>
        <strain evidence="10 11">NCTC10738</strain>
    </source>
</reference>
<feature type="transmembrane region" description="Helical" evidence="9">
    <location>
        <begin position="275"/>
        <end position="296"/>
    </location>
</feature>
<evidence type="ECO:0000256" key="7">
    <source>
        <dbReference type="ARBA" id="ARBA00023136"/>
    </source>
</evidence>
<feature type="transmembrane region" description="Helical" evidence="9">
    <location>
        <begin position="415"/>
        <end position="437"/>
    </location>
</feature>
<protein>
    <submittedName>
        <fullName evidence="10">Pantothenate permease</fullName>
    </submittedName>
</protein>